<dbReference type="RefSeq" id="XP_024684463.1">
    <property type="nucleotide sequence ID" value="XM_024825613.1"/>
</dbReference>
<dbReference type="GeneID" id="36532938"/>
<dbReference type="AlphaFoldDB" id="A0A2I1CE33"/>
<proteinExistence type="predicted"/>
<dbReference type="Proteomes" id="UP000234474">
    <property type="component" value="Unassembled WGS sequence"/>
</dbReference>
<comment type="caution">
    <text evidence="1">The sequence shown here is derived from an EMBL/GenBank/DDBJ whole genome shotgun (WGS) entry which is preliminary data.</text>
</comment>
<gene>
    <name evidence="1" type="ORF">P174DRAFT_430188</name>
</gene>
<organism evidence="1 2">
    <name type="scientific">Aspergillus novofumigatus (strain IBT 16806)</name>
    <dbReference type="NCBI Taxonomy" id="1392255"/>
    <lineage>
        <taxon>Eukaryota</taxon>
        <taxon>Fungi</taxon>
        <taxon>Dikarya</taxon>
        <taxon>Ascomycota</taxon>
        <taxon>Pezizomycotina</taxon>
        <taxon>Eurotiomycetes</taxon>
        <taxon>Eurotiomycetidae</taxon>
        <taxon>Eurotiales</taxon>
        <taxon>Aspergillaceae</taxon>
        <taxon>Aspergillus</taxon>
        <taxon>Aspergillus subgen. Fumigati</taxon>
    </lineage>
</organism>
<keyword evidence="2" id="KW-1185">Reference proteome</keyword>
<protein>
    <submittedName>
        <fullName evidence="1">Uncharacterized protein</fullName>
    </submittedName>
</protein>
<dbReference type="VEuPathDB" id="FungiDB:P174DRAFT_430188"/>
<accession>A0A2I1CE33</accession>
<name>A0A2I1CE33_ASPN1</name>
<dbReference type="OrthoDB" id="76567at2759"/>
<reference evidence="2" key="1">
    <citation type="journal article" date="2018" name="Proc. Natl. Acad. Sci. U.S.A.">
        <title>Linking secondary metabolites to gene clusters through genome sequencing of six diverse Aspergillus species.</title>
        <authorList>
            <person name="Kaerboelling I."/>
            <person name="Vesth T.C."/>
            <person name="Frisvad J.C."/>
            <person name="Nybo J.L."/>
            <person name="Theobald S."/>
            <person name="Kuo A."/>
            <person name="Bowyer P."/>
            <person name="Matsuda Y."/>
            <person name="Mondo S."/>
            <person name="Lyhne E.K."/>
            <person name="Kogle M.E."/>
            <person name="Clum A."/>
            <person name="Lipzen A."/>
            <person name="Salamov A."/>
            <person name="Ngan C.Y."/>
            <person name="Daum C."/>
            <person name="Chiniquy J."/>
            <person name="Barry K."/>
            <person name="LaButti K."/>
            <person name="Haridas S."/>
            <person name="Simmons B.A."/>
            <person name="Magnuson J.K."/>
            <person name="Mortensen U.H."/>
            <person name="Larsen T.O."/>
            <person name="Grigoriev I.V."/>
            <person name="Baker S.E."/>
            <person name="Andersen M.R."/>
        </authorList>
    </citation>
    <scope>NUCLEOTIDE SEQUENCE [LARGE SCALE GENOMIC DNA]</scope>
    <source>
        <strain evidence="2">IBT 16806</strain>
    </source>
</reference>
<sequence>MAVRAGRQNSYQQLFRVSPETSEYQYCGEQDFLKVLDSEYHALEEDTTGCRSQYIIISNVDEQTFSETFSSPNLCKKLFTCSFFEYIPDLALLLVRMTTAAHEQAHNALHTMIIRKCAFMNGLDLGLQLTGQVAITSNGRTKKADQTYRPIVLPQPRSDHWPTVVIQCAYSYSQPGSKLADDARWWLLEAGGDVKTALTIFVHQTRRGVVIEKWQLIPRETRQDQNKKVPEITQRAVMSQKTDNDPIRVTGYPLTLPFEHFFLRPANPGEGDIVLDESDLKTIANLIWNVHSKV</sequence>
<evidence type="ECO:0000313" key="1">
    <source>
        <dbReference type="EMBL" id="PKX95868.1"/>
    </source>
</evidence>
<evidence type="ECO:0000313" key="2">
    <source>
        <dbReference type="Proteomes" id="UP000234474"/>
    </source>
</evidence>
<dbReference type="EMBL" id="MSZS01000003">
    <property type="protein sequence ID" value="PKX95868.1"/>
    <property type="molecule type" value="Genomic_DNA"/>
</dbReference>
<dbReference type="OMA" id="EHKEPDY"/>